<gene>
    <name evidence="3" type="ORF">ACFOYY_41995</name>
</gene>
<feature type="domain" description="Amidohydrolase-related" evidence="2">
    <location>
        <begin position="14"/>
        <end position="312"/>
    </location>
</feature>
<evidence type="ECO:0000256" key="1">
    <source>
        <dbReference type="ARBA" id="ARBA00023239"/>
    </source>
</evidence>
<evidence type="ECO:0000259" key="2">
    <source>
        <dbReference type="Pfam" id="PF04909"/>
    </source>
</evidence>
<keyword evidence="1" id="KW-0456">Lyase</keyword>
<sequence length="323" mass="35845">MNAGAGGAPPVPVYDGHCHVASTDFIPMRFIEDVVANVHRRLEAEGAAPRRGRLVDAYVAQHQDHHADQLVREMDDSGVDRAVLLVPDFTLRMASPLTIEEMARRHHEIRLRHPDRFWVYIGADPRRGPEGVELFERLVDTYGFDGLKLYPPCGYSPSDPGLYPYYEACAARSLPVFVHTGPTAGSLDFAPAHPLRVDQAVRDFPRVNFVLGHGGVTHVDVAAYLAAFRRNVYLDIGGFAGAATPGGWPAHLRHLFRLGLNHKIIFGTDWPLNRISGGLGRLVEEVVRGPRVLAGLPRREHALILNRNLLRVLPPRSRPNDMS</sequence>
<dbReference type="InterPro" id="IPR032466">
    <property type="entry name" value="Metal_Hydrolase"/>
</dbReference>
<dbReference type="CDD" id="cd01292">
    <property type="entry name" value="metallo-dependent_hydrolases"/>
    <property type="match status" value="1"/>
</dbReference>
<dbReference type="Gene3D" id="3.20.20.140">
    <property type="entry name" value="Metal-dependent hydrolases"/>
    <property type="match status" value="1"/>
</dbReference>
<evidence type="ECO:0000313" key="4">
    <source>
        <dbReference type="Proteomes" id="UP001595698"/>
    </source>
</evidence>
<organism evidence="3 4">
    <name type="scientific">Streptosporangium jomthongense</name>
    <dbReference type="NCBI Taxonomy" id="1193683"/>
    <lineage>
        <taxon>Bacteria</taxon>
        <taxon>Bacillati</taxon>
        <taxon>Actinomycetota</taxon>
        <taxon>Actinomycetes</taxon>
        <taxon>Streptosporangiales</taxon>
        <taxon>Streptosporangiaceae</taxon>
        <taxon>Streptosporangium</taxon>
    </lineage>
</organism>
<accession>A0ABV8FDK4</accession>
<name>A0ABV8FDK4_9ACTN</name>
<dbReference type="InterPro" id="IPR032465">
    <property type="entry name" value="ACMSD"/>
</dbReference>
<dbReference type="Proteomes" id="UP001595698">
    <property type="component" value="Unassembled WGS sequence"/>
</dbReference>
<dbReference type="RefSeq" id="WP_386197112.1">
    <property type="nucleotide sequence ID" value="NZ_JBHSBC010000066.1"/>
</dbReference>
<dbReference type="InterPro" id="IPR006680">
    <property type="entry name" value="Amidohydro-rel"/>
</dbReference>
<protein>
    <submittedName>
        <fullName evidence="3">Amidohydrolase family protein</fullName>
    </submittedName>
</protein>
<proteinExistence type="predicted"/>
<comment type="caution">
    <text evidence="3">The sequence shown here is derived from an EMBL/GenBank/DDBJ whole genome shotgun (WGS) entry which is preliminary data.</text>
</comment>
<dbReference type="EMBL" id="JBHSBC010000066">
    <property type="protein sequence ID" value="MFC3986761.1"/>
    <property type="molecule type" value="Genomic_DNA"/>
</dbReference>
<dbReference type="Pfam" id="PF04909">
    <property type="entry name" value="Amidohydro_2"/>
    <property type="match status" value="1"/>
</dbReference>
<evidence type="ECO:0000313" key="3">
    <source>
        <dbReference type="EMBL" id="MFC3986761.1"/>
    </source>
</evidence>
<dbReference type="PANTHER" id="PTHR21240">
    <property type="entry name" value="2-AMINO-3-CARBOXYLMUCONATE-6-SEMIALDEHYDE DECARBOXYLASE"/>
    <property type="match status" value="1"/>
</dbReference>
<keyword evidence="4" id="KW-1185">Reference proteome</keyword>
<dbReference type="SUPFAM" id="SSF51556">
    <property type="entry name" value="Metallo-dependent hydrolases"/>
    <property type="match status" value="1"/>
</dbReference>
<dbReference type="PANTHER" id="PTHR21240:SF19">
    <property type="entry name" value="CATALYTIC_ HYDROLASE"/>
    <property type="match status" value="1"/>
</dbReference>
<reference evidence="4" key="1">
    <citation type="journal article" date="2019" name="Int. J. Syst. Evol. Microbiol.">
        <title>The Global Catalogue of Microorganisms (GCM) 10K type strain sequencing project: providing services to taxonomists for standard genome sequencing and annotation.</title>
        <authorList>
            <consortium name="The Broad Institute Genomics Platform"/>
            <consortium name="The Broad Institute Genome Sequencing Center for Infectious Disease"/>
            <person name="Wu L."/>
            <person name="Ma J."/>
        </authorList>
    </citation>
    <scope>NUCLEOTIDE SEQUENCE [LARGE SCALE GENOMIC DNA]</scope>
    <source>
        <strain evidence="4">TBRC 7912</strain>
    </source>
</reference>